<sequence>MSGGKRRYETGNVRLLELLYDEDVGDVGAPKVQAVPPRPDAAARDTFGVSYSWLDGTALLRHKQPMIRDARE</sequence>
<keyword evidence="2" id="KW-1185">Reference proteome</keyword>
<name>M2QET0_CERS8</name>
<dbReference type="Proteomes" id="UP000016930">
    <property type="component" value="Unassembled WGS sequence"/>
</dbReference>
<protein>
    <submittedName>
        <fullName evidence="1">Uncharacterized protein</fullName>
    </submittedName>
</protein>
<accession>M2QET0</accession>
<reference evidence="1 2" key="1">
    <citation type="journal article" date="2012" name="Proc. Natl. Acad. Sci. U.S.A.">
        <title>Comparative genomics of Ceriporiopsis subvermispora and Phanerochaete chrysosporium provide insight into selective ligninolysis.</title>
        <authorList>
            <person name="Fernandez-Fueyo E."/>
            <person name="Ruiz-Duenas F.J."/>
            <person name="Ferreira P."/>
            <person name="Floudas D."/>
            <person name="Hibbett D.S."/>
            <person name="Canessa P."/>
            <person name="Larrondo L.F."/>
            <person name="James T.Y."/>
            <person name="Seelenfreund D."/>
            <person name="Lobos S."/>
            <person name="Polanco R."/>
            <person name="Tello M."/>
            <person name="Honda Y."/>
            <person name="Watanabe T."/>
            <person name="Watanabe T."/>
            <person name="Ryu J.S."/>
            <person name="Kubicek C.P."/>
            <person name="Schmoll M."/>
            <person name="Gaskell J."/>
            <person name="Hammel K.E."/>
            <person name="St John F.J."/>
            <person name="Vanden Wymelenberg A."/>
            <person name="Sabat G."/>
            <person name="Splinter BonDurant S."/>
            <person name="Syed K."/>
            <person name="Yadav J.S."/>
            <person name="Doddapaneni H."/>
            <person name="Subramanian V."/>
            <person name="Lavin J.L."/>
            <person name="Oguiza J.A."/>
            <person name="Perez G."/>
            <person name="Pisabarro A.G."/>
            <person name="Ramirez L."/>
            <person name="Santoyo F."/>
            <person name="Master E."/>
            <person name="Coutinho P.M."/>
            <person name="Henrissat B."/>
            <person name="Lombard V."/>
            <person name="Magnuson J.K."/>
            <person name="Kuees U."/>
            <person name="Hori C."/>
            <person name="Igarashi K."/>
            <person name="Samejima M."/>
            <person name="Held B.W."/>
            <person name="Barry K.W."/>
            <person name="LaButti K.M."/>
            <person name="Lapidus A."/>
            <person name="Lindquist E.A."/>
            <person name="Lucas S.M."/>
            <person name="Riley R."/>
            <person name="Salamov A.A."/>
            <person name="Hoffmeister D."/>
            <person name="Schwenk D."/>
            <person name="Hadar Y."/>
            <person name="Yarden O."/>
            <person name="de Vries R.P."/>
            <person name="Wiebenga A."/>
            <person name="Stenlid J."/>
            <person name="Eastwood D."/>
            <person name="Grigoriev I.V."/>
            <person name="Berka R.M."/>
            <person name="Blanchette R.A."/>
            <person name="Kersten P."/>
            <person name="Martinez A.T."/>
            <person name="Vicuna R."/>
            <person name="Cullen D."/>
        </authorList>
    </citation>
    <scope>NUCLEOTIDE SEQUENCE [LARGE SCALE GENOMIC DNA]</scope>
    <source>
        <strain evidence="1 2">B</strain>
    </source>
</reference>
<dbReference type="HOGENOM" id="CLU_2721992_0_0_1"/>
<evidence type="ECO:0000313" key="1">
    <source>
        <dbReference type="EMBL" id="EMD35558.1"/>
    </source>
</evidence>
<dbReference type="EMBL" id="KB445800">
    <property type="protein sequence ID" value="EMD35558.1"/>
    <property type="molecule type" value="Genomic_DNA"/>
</dbReference>
<organism evidence="1 2">
    <name type="scientific">Ceriporiopsis subvermispora (strain B)</name>
    <name type="common">White-rot fungus</name>
    <name type="synonym">Gelatoporia subvermispora</name>
    <dbReference type="NCBI Taxonomy" id="914234"/>
    <lineage>
        <taxon>Eukaryota</taxon>
        <taxon>Fungi</taxon>
        <taxon>Dikarya</taxon>
        <taxon>Basidiomycota</taxon>
        <taxon>Agaricomycotina</taxon>
        <taxon>Agaricomycetes</taxon>
        <taxon>Polyporales</taxon>
        <taxon>Gelatoporiaceae</taxon>
        <taxon>Gelatoporia</taxon>
    </lineage>
</organism>
<evidence type="ECO:0000313" key="2">
    <source>
        <dbReference type="Proteomes" id="UP000016930"/>
    </source>
</evidence>
<proteinExistence type="predicted"/>
<dbReference type="AlphaFoldDB" id="M2QET0"/>
<gene>
    <name evidence="1" type="ORF">CERSUDRAFT_96675</name>
</gene>